<sequence>MGKDEVYEEEQRQALRLEAFFHEGESWRRMLVQQPVCEKLRFIQQTRGSGDQQSFASAVQQFPICDASADAGEVRMGSHYDLCVSYCVLWRLYGADPPLSEWYRNCGGYEVYMHNGFTHEWWCLTRA</sequence>
<dbReference type="EMBL" id="CP034210">
    <property type="protein sequence ID" value="QBZ66495.1"/>
    <property type="molecule type" value="Genomic_DNA"/>
</dbReference>
<dbReference type="AlphaFoldDB" id="A0A4P7NV66"/>
<proteinExistence type="predicted"/>
<gene>
    <name evidence="1" type="ORF">PoMZ_13474</name>
</gene>
<evidence type="ECO:0000313" key="2">
    <source>
        <dbReference type="Proteomes" id="UP000294847"/>
    </source>
</evidence>
<name>A0A4P7NV66_PYROR</name>
<organism evidence="1 2">
    <name type="scientific">Pyricularia oryzae</name>
    <name type="common">Rice blast fungus</name>
    <name type="synonym">Magnaporthe oryzae</name>
    <dbReference type="NCBI Taxonomy" id="318829"/>
    <lineage>
        <taxon>Eukaryota</taxon>
        <taxon>Fungi</taxon>
        <taxon>Dikarya</taxon>
        <taxon>Ascomycota</taxon>
        <taxon>Pezizomycotina</taxon>
        <taxon>Sordariomycetes</taxon>
        <taxon>Sordariomycetidae</taxon>
        <taxon>Magnaporthales</taxon>
        <taxon>Pyriculariaceae</taxon>
        <taxon>Pyricularia</taxon>
    </lineage>
</organism>
<protein>
    <submittedName>
        <fullName evidence="1">Uncharacterized protein</fullName>
    </submittedName>
</protein>
<reference evidence="1 2" key="1">
    <citation type="journal article" date="2019" name="Mol. Biol. Evol.">
        <title>Blast fungal genomes show frequent chromosomal changes, gene gains and losses, and effector gene turnover.</title>
        <authorList>
            <person name="Gomez Luciano L.B."/>
            <person name="Jason Tsai I."/>
            <person name="Chuma I."/>
            <person name="Tosa Y."/>
            <person name="Chen Y.H."/>
            <person name="Li J.Y."/>
            <person name="Li M.Y."/>
            <person name="Jade Lu M.Y."/>
            <person name="Nakayashiki H."/>
            <person name="Li W.H."/>
        </authorList>
    </citation>
    <scope>NUCLEOTIDE SEQUENCE [LARGE SCALE GENOMIC DNA]</scope>
    <source>
        <strain evidence="1">MZ5-1-6</strain>
    </source>
</reference>
<dbReference type="Proteomes" id="UP000294847">
    <property type="component" value="Chromosome 7"/>
</dbReference>
<evidence type="ECO:0000313" key="1">
    <source>
        <dbReference type="EMBL" id="QBZ66495.1"/>
    </source>
</evidence>
<accession>A0A4P7NV66</accession>